<dbReference type="AlphaFoldDB" id="A0A542YG45"/>
<dbReference type="InterPro" id="IPR016156">
    <property type="entry name" value="FAD/NAD-linked_Rdtase_dimer_sf"/>
</dbReference>
<evidence type="ECO:0000256" key="3">
    <source>
        <dbReference type="ARBA" id="ARBA00022827"/>
    </source>
</evidence>
<dbReference type="EMBL" id="VFOM01000001">
    <property type="protein sequence ID" value="TQL47056.1"/>
    <property type="molecule type" value="Genomic_DNA"/>
</dbReference>
<evidence type="ECO:0000313" key="8">
    <source>
        <dbReference type="Proteomes" id="UP000317998"/>
    </source>
</evidence>
<organism evidence="7 8">
    <name type="scientific">Homoserinimonas aerilata</name>
    <dbReference type="NCBI Taxonomy" id="1162970"/>
    <lineage>
        <taxon>Bacteria</taxon>
        <taxon>Bacillati</taxon>
        <taxon>Actinomycetota</taxon>
        <taxon>Actinomycetes</taxon>
        <taxon>Micrococcales</taxon>
        <taxon>Microbacteriaceae</taxon>
        <taxon>Homoserinimonas</taxon>
    </lineage>
</organism>
<feature type="domain" description="Reductase C-terminal" evidence="6">
    <location>
        <begin position="324"/>
        <end position="409"/>
    </location>
</feature>
<dbReference type="PANTHER" id="PTHR43557">
    <property type="entry name" value="APOPTOSIS-INDUCING FACTOR 1"/>
    <property type="match status" value="1"/>
</dbReference>
<dbReference type="InterPro" id="IPR028202">
    <property type="entry name" value="Reductase_C"/>
</dbReference>
<dbReference type="OrthoDB" id="1145at2"/>
<dbReference type="Gene3D" id="3.50.50.60">
    <property type="entry name" value="FAD/NAD(P)-binding domain"/>
    <property type="match status" value="2"/>
</dbReference>
<evidence type="ECO:0000256" key="1">
    <source>
        <dbReference type="ARBA" id="ARBA00001974"/>
    </source>
</evidence>
<reference evidence="7 8" key="1">
    <citation type="submission" date="2019-06" db="EMBL/GenBank/DDBJ databases">
        <title>Sequencing the genomes of 1000 actinobacteria strains.</title>
        <authorList>
            <person name="Klenk H.-P."/>
        </authorList>
    </citation>
    <scope>NUCLEOTIDE SEQUENCE [LARGE SCALE GENOMIC DNA]</scope>
    <source>
        <strain evidence="7 8">DSM 26477</strain>
    </source>
</reference>
<dbReference type="InterPro" id="IPR023753">
    <property type="entry name" value="FAD/NAD-binding_dom"/>
</dbReference>
<comment type="caution">
    <text evidence="7">The sequence shown here is derived from an EMBL/GenBank/DDBJ whole genome shotgun (WGS) entry which is preliminary data.</text>
</comment>
<dbReference type="RefSeq" id="WP_141879349.1">
    <property type="nucleotide sequence ID" value="NZ_VFOM01000001.1"/>
</dbReference>
<dbReference type="Pfam" id="PF14759">
    <property type="entry name" value="Reductase_C"/>
    <property type="match status" value="1"/>
</dbReference>
<dbReference type="InterPro" id="IPR050446">
    <property type="entry name" value="FAD-oxidoreductase/Apoptosis"/>
</dbReference>
<sequence length="412" mass="43767">MSTDTILIIGAGLAGATAAEELRTAGFDGTIQMLGAERHLPYLRPPLSKGYLLGKEDRDSVFVKPAEWYAENDVEVDVAEGSRVASVDLAGHHVTLTDDRTLPYDRLLLATGAQPRRLDVPGADARGIHYLRTLENSLELKKALSDGGRRVVVIGAGWIGLELAAAARGYNNEVTVVGHGDTPLAAALGTELGTMFKQLHEQNGVEFRMPAAANSFTVRDGAVVGVMTDAGELPADLVIVGAGATPDTVLAEAAGLEVDNGVLVDESLRSSDPDVFAAGDVANPFNAYLGERLRSEHWANAIDSGKVAARSILGQPAALDVVPYFYTDQYDLGMEFAGYSPLLQDARVVYRGDREKREFVAFWLRGDRLVAGMNVNVWDVNDDIKALISGGRAVDAAKLADPDAPLASAAGE</sequence>
<protein>
    <submittedName>
        <fullName evidence="7">NAD/ferredoxin-dependent reductase-like protein</fullName>
    </submittedName>
</protein>
<evidence type="ECO:0000256" key="2">
    <source>
        <dbReference type="ARBA" id="ARBA00022630"/>
    </source>
</evidence>
<dbReference type="GO" id="GO:0005737">
    <property type="term" value="C:cytoplasm"/>
    <property type="evidence" value="ECO:0007669"/>
    <property type="project" value="TreeGrafter"/>
</dbReference>
<keyword evidence="2" id="KW-0285">Flavoprotein</keyword>
<feature type="domain" description="FAD/NAD(P)-binding" evidence="5">
    <location>
        <begin position="6"/>
        <end position="305"/>
    </location>
</feature>
<name>A0A542YG45_9MICO</name>
<accession>A0A542YG45</accession>
<keyword evidence="4" id="KW-0560">Oxidoreductase</keyword>
<dbReference type="GO" id="GO:0016651">
    <property type="term" value="F:oxidoreductase activity, acting on NAD(P)H"/>
    <property type="evidence" value="ECO:0007669"/>
    <property type="project" value="TreeGrafter"/>
</dbReference>
<keyword evidence="8" id="KW-1185">Reference proteome</keyword>
<proteinExistence type="predicted"/>
<evidence type="ECO:0000256" key="4">
    <source>
        <dbReference type="ARBA" id="ARBA00023002"/>
    </source>
</evidence>
<dbReference type="SUPFAM" id="SSF55424">
    <property type="entry name" value="FAD/NAD-linked reductases, dimerisation (C-terminal) domain"/>
    <property type="match status" value="1"/>
</dbReference>
<evidence type="ECO:0000259" key="6">
    <source>
        <dbReference type="Pfam" id="PF14759"/>
    </source>
</evidence>
<gene>
    <name evidence="7" type="ORF">FB562_0101</name>
</gene>
<comment type="cofactor">
    <cofactor evidence="1">
        <name>FAD</name>
        <dbReference type="ChEBI" id="CHEBI:57692"/>
    </cofactor>
</comment>
<evidence type="ECO:0000313" key="7">
    <source>
        <dbReference type="EMBL" id="TQL47056.1"/>
    </source>
</evidence>
<dbReference type="SUPFAM" id="SSF51905">
    <property type="entry name" value="FAD/NAD(P)-binding domain"/>
    <property type="match status" value="1"/>
</dbReference>
<dbReference type="Gene3D" id="3.30.390.30">
    <property type="match status" value="1"/>
</dbReference>
<dbReference type="PRINTS" id="PR00411">
    <property type="entry name" value="PNDRDTASEI"/>
</dbReference>
<dbReference type="Proteomes" id="UP000317998">
    <property type="component" value="Unassembled WGS sequence"/>
</dbReference>
<dbReference type="PANTHER" id="PTHR43557:SF2">
    <property type="entry name" value="RIESKE DOMAIN-CONTAINING PROTEIN-RELATED"/>
    <property type="match status" value="1"/>
</dbReference>
<dbReference type="Pfam" id="PF07992">
    <property type="entry name" value="Pyr_redox_2"/>
    <property type="match status" value="1"/>
</dbReference>
<dbReference type="PRINTS" id="PR00368">
    <property type="entry name" value="FADPNR"/>
</dbReference>
<evidence type="ECO:0000259" key="5">
    <source>
        <dbReference type="Pfam" id="PF07992"/>
    </source>
</evidence>
<keyword evidence="3" id="KW-0274">FAD</keyword>
<dbReference type="InterPro" id="IPR036188">
    <property type="entry name" value="FAD/NAD-bd_sf"/>
</dbReference>